<organism evidence="1 2">
    <name type="scientific">Guptibacillus hwajinpoensis</name>
    <dbReference type="NCBI Taxonomy" id="208199"/>
    <lineage>
        <taxon>Bacteria</taxon>
        <taxon>Bacillati</taxon>
        <taxon>Bacillota</taxon>
        <taxon>Bacilli</taxon>
        <taxon>Bacillales</taxon>
        <taxon>Guptibacillaceae</taxon>
        <taxon>Guptibacillus</taxon>
    </lineage>
</organism>
<dbReference type="EMBL" id="LELK01000001">
    <property type="protein sequence ID" value="KMM38613.1"/>
    <property type="molecule type" value="Genomic_DNA"/>
</dbReference>
<name>A0A0J6CZY2_9BACL</name>
<protein>
    <submittedName>
        <fullName evidence="1">Uncharacterized protein</fullName>
    </submittedName>
</protein>
<dbReference type="AlphaFoldDB" id="A0A0J6CZY2"/>
<accession>A0A0J6CZY2</accession>
<dbReference type="STRING" id="157733.AB986_04880"/>
<reference evidence="1" key="1">
    <citation type="submission" date="2015-06" db="EMBL/GenBank/DDBJ databases">
        <authorList>
            <person name="Liu B."/>
            <person name="Wang J."/>
            <person name="Zhu Y."/>
            <person name="Liu G."/>
            <person name="Chen Q."/>
            <person name="Zheng C."/>
            <person name="Che J."/>
            <person name="Ge C."/>
            <person name="Shi H."/>
            <person name="Pan Z."/>
            <person name="Liu X."/>
        </authorList>
    </citation>
    <scope>NUCLEOTIDE SEQUENCE [LARGE SCALE GENOMIC DNA]</scope>
    <source>
        <strain evidence="1">DSM 16346</strain>
    </source>
</reference>
<evidence type="ECO:0000313" key="2">
    <source>
        <dbReference type="Proteomes" id="UP000035996"/>
    </source>
</evidence>
<comment type="caution">
    <text evidence="1">The sequence shown here is derived from an EMBL/GenBank/DDBJ whole genome shotgun (WGS) entry which is preliminary data.</text>
</comment>
<dbReference type="Proteomes" id="UP000035996">
    <property type="component" value="Unassembled WGS sequence"/>
</dbReference>
<gene>
    <name evidence="1" type="ORF">AB986_04880</name>
</gene>
<proteinExistence type="predicted"/>
<sequence>MFGQAELSGCIQLKTFCNEIDANCWLQENPDLEVVDIKFSATEADDCILLIYRIEEQGLSVNKK</sequence>
<evidence type="ECO:0000313" key="1">
    <source>
        <dbReference type="EMBL" id="KMM38613.1"/>
    </source>
</evidence>
<keyword evidence="2" id="KW-1185">Reference proteome</keyword>